<name>A0ABY4P1D6_9PSEU</name>
<evidence type="ECO:0000256" key="2">
    <source>
        <dbReference type="SAM" id="Phobius"/>
    </source>
</evidence>
<dbReference type="Proteomes" id="UP000830158">
    <property type="component" value="Chromosome"/>
</dbReference>
<gene>
    <name evidence="3" type="ORF">L1857_26310</name>
</gene>
<feature type="region of interest" description="Disordered" evidence="1">
    <location>
        <begin position="44"/>
        <end position="78"/>
    </location>
</feature>
<dbReference type="EMBL" id="CP091196">
    <property type="protein sequence ID" value="UQS26076.1"/>
    <property type="molecule type" value="Genomic_DNA"/>
</dbReference>
<evidence type="ECO:0000313" key="3">
    <source>
        <dbReference type="EMBL" id="UQS26076.1"/>
    </source>
</evidence>
<feature type="transmembrane region" description="Helical" evidence="2">
    <location>
        <begin position="7"/>
        <end position="40"/>
    </location>
</feature>
<keyword evidence="2" id="KW-0472">Membrane</keyword>
<keyword evidence="2" id="KW-1133">Transmembrane helix</keyword>
<organism evidence="3 4">
    <name type="scientific">Amycolatopsis thermalba</name>
    <dbReference type="NCBI Taxonomy" id="944492"/>
    <lineage>
        <taxon>Bacteria</taxon>
        <taxon>Bacillati</taxon>
        <taxon>Actinomycetota</taxon>
        <taxon>Actinomycetes</taxon>
        <taxon>Pseudonocardiales</taxon>
        <taxon>Pseudonocardiaceae</taxon>
        <taxon>Amycolatopsis</taxon>
    </lineage>
</organism>
<proteinExistence type="predicted"/>
<reference evidence="3" key="1">
    <citation type="submission" date="2022-01" db="EMBL/GenBank/DDBJ databases">
        <title>PSI-footprinting approach for the identification of protein synthesis inhibitor producers.</title>
        <authorList>
            <person name="Handel F."/>
            <person name="Kulik A."/>
            <person name="Wex K.W."/>
            <person name="Berscheid A."/>
            <person name="Saur J.S."/>
            <person name="Winkler A."/>
            <person name="Wibberg D."/>
            <person name="Kalinowski J."/>
            <person name="Broetz-Oesterhelt H."/>
            <person name="Mast Y."/>
        </authorList>
    </citation>
    <scope>NUCLEOTIDE SEQUENCE</scope>
    <source>
        <strain evidence="3">KNN 49.3e</strain>
    </source>
</reference>
<evidence type="ECO:0000256" key="1">
    <source>
        <dbReference type="SAM" id="MobiDB-lite"/>
    </source>
</evidence>
<keyword evidence="2" id="KW-0812">Transmembrane</keyword>
<accession>A0ABY4P1D6</accession>
<sequence>MKGKVLVGVGLLIVVASINWVVVAALGGALLLLAIIGMIVSPTSERPDAKPKPAKAKPKKQTEPVRVAGGWQYPGGETVDEETHSRRLLAEQLVLPAERRDPVWMAALAARDKPINELAAMRQAAENWLRAYHARAYRILDRSTEDLERLCAQRGLTSSLPVGTNMRARDLADALSRWLERTPKPEPDRTAVLHLERQFSLTTDCSNGHFADHGIVSAADGRVTRECRYCDPSTRWTEEA</sequence>
<keyword evidence="4" id="KW-1185">Reference proteome</keyword>
<protein>
    <submittedName>
        <fullName evidence="3">Uncharacterized protein</fullName>
    </submittedName>
</protein>
<evidence type="ECO:0000313" key="4">
    <source>
        <dbReference type="Proteomes" id="UP000830158"/>
    </source>
</evidence>
<dbReference type="RefSeq" id="WP_162831076.1">
    <property type="nucleotide sequence ID" value="NZ_CP091196.1"/>
</dbReference>